<dbReference type="PROSITE" id="PS50850">
    <property type="entry name" value="MFS"/>
    <property type="match status" value="1"/>
</dbReference>
<dbReference type="FunFam" id="1.20.1250.20:FF:000029">
    <property type="entry name" value="solute carrier family 2, facilitated glucose transporter member 4"/>
    <property type="match status" value="1"/>
</dbReference>
<sequence>MANDLTVNETLSNTGNDNMNAYQAINNAHTNAGFERQESDENELNGKIVKGREATSWAVVNGRSLQNGKLVNQNDGKQLSFTDPTQCEKEFHAGPSRSRVTGRLCLSVASAIMGSVEFGYHTGVINAPEMHIKEFMNHTNVKRTGNAMDDVTIRSLFALTVSIFAVGGVIGGLTAGWWANFLGRKGGMLVNNIIGIIASVLMFLSRVVDSYEIVIVGRFLIGINCGLYTGLTPMYLSEVSSLHIRGALGTLHQLGTVTGLFASQVLGFPEILGNASYWNILLGVGLTPLVLQLLTLPLCPESPRYLLLTKNKESQAREALIILRGTTHIDDDIEEMKSENNINEKDTPIGLMGLFREKSLRMPLIISIVMQLSQQFSGINAIFYYSFNLFKHAGLSDTWSAHATSGVGGTMVVMSLITVPLMDRVGRRTLHLFGLGGMFIFSILITLSLSLTYLASWLRVANIAVSLLYVVFFGLGPGSIPWLIVAEMFSQGPRPVAISVSVFTNWVANFTVGYCFPYMQSGLGNFSFLPFTITLGLFFIFTAKFVPETKNRTIEQISQIWKKSGELNKL</sequence>
<feature type="transmembrane region" description="Helical" evidence="6">
    <location>
        <begin position="277"/>
        <end position="299"/>
    </location>
</feature>
<comment type="subcellular location">
    <subcellularLocation>
        <location evidence="1">Membrane</location>
        <topology evidence="1">Multi-pass membrane protein</topology>
    </subcellularLocation>
</comment>
<dbReference type="InterPro" id="IPR020846">
    <property type="entry name" value="MFS_dom"/>
</dbReference>
<feature type="transmembrane region" description="Helical" evidence="6">
    <location>
        <begin position="215"/>
        <end position="236"/>
    </location>
</feature>
<dbReference type="InterPro" id="IPR005828">
    <property type="entry name" value="MFS_sugar_transport-like"/>
</dbReference>
<dbReference type="GO" id="GO:0016020">
    <property type="term" value="C:membrane"/>
    <property type="evidence" value="ECO:0007669"/>
    <property type="project" value="UniProtKB-SubCell"/>
</dbReference>
<dbReference type="InterPro" id="IPR045263">
    <property type="entry name" value="GLUT"/>
</dbReference>
<evidence type="ECO:0000256" key="4">
    <source>
        <dbReference type="ARBA" id="ARBA00023136"/>
    </source>
</evidence>
<evidence type="ECO:0000313" key="8">
    <source>
        <dbReference type="EMBL" id="KAH3830595.1"/>
    </source>
</evidence>
<feature type="transmembrane region" description="Helical" evidence="6">
    <location>
        <begin position="364"/>
        <end position="387"/>
    </location>
</feature>
<dbReference type="InterPro" id="IPR003663">
    <property type="entry name" value="Sugar/inositol_transpt"/>
</dbReference>
<feature type="transmembrane region" description="Helical" evidence="6">
    <location>
        <begin position="156"/>
        <end position="177"/>
    </location>
</feature>
<dbReference type="InterPro" id="IPR005829">
    <property type="entry name" value="Sugar_transporter_CS"/>
</dbReference>
<proteinExistence type="inferred from homology"/>
<feature type="transmembrane region" description="Helical" evidence="6">
    <location>
        <begin position="433"/>
        <end position="454"/>
    </location>
</feature>
<feature type="transmembrane region" description="Helical" evidence="6">
    <location>
        <begin position="460"/>
        <end position="484"/>
    </location>
</feature>
<feature type="transmembrane region" description="Helical" evidence="6">
    <location>
        <begin position="496"/>
        <end position="519"/>
    </location>
</feature>
<evidence type="ECO:0000256" key="6">
    <source>
        <dbReference type="SAM" id="Phobius"/>
    </source>
</evidence>
<comment type="similarity">
    <text evidence="5">Belongs to the major facilitator superfamily. Sugar transporter (TC 2.A.1.1) family.</text>
</comment>
<dbReference type="InterPro" id="IPR036259">
    <property type="entry name" value="MFS_trans_sf"/>
</dbReference>
<name>A0A9D4HAH6_DREPO</name>
<dbReference type="OrthoDB" id="4540492at2759"/>
<evidence type="ECO:0000259" key="7">
    <source>
        <dbReference type="PROSITE" id="PS50850"/>
    </source>
</evidence>
<feature type="transmembrane region" description="Helical" evidence="6">
    <location>
        <begin position="189"/>
        <end position="208"/>
    </location>
</feature>
<organism evidence="8 9">
    <name type="scientific">Dreissena polymorpha</name>
    <name type="common">Zebra mussel</name>
    <name type="synonym">Mytilus polymorpha</name>
    <dbReference type="NCBI Taxonomy" id="45954"/>
    <lineage>
        <taxon>Eukaryota</taxon>
        <taxon>Metazoa</taxon>
        <taxon>Spiralia</taxon>
        <taxon>Lophotrochozoa</taxon>
        <taxon>Mollusca</taxon>
        <taxon>Bivalvia</taxon>
        <taxon>Autobranchia</taxon>
        <taxon>Heteroconchia</taxon>
        <taxon>Euheterodonta</taxon>
        <taxon>Imparidentia</taxon>
        <taxon>Neoheterodontei</taxon>
        <taxon>Myida</taxon>
        <taxon>Dreissenoidea</taxon>
        <taxon>Dreissenidae</taxon>
        <taxon>Dreissena</taxon>
    </lineage>
</organism>
<dbReference type="SUPFAM" id="SSF103473">
    <property type="entry name" value="MFS general substrate transporter"/>
    <property type="match status" value="1"/>
</dbReference>
<gene>
    <name evidence="8" type="ORF">DPMN_103840</name>
</gene>
<dbReference type="GO" id="GO:0015149">
    <property type="term" value="F:hexose transmembrane transporter activity"/>
    <property type="evidence" value="ECO:0007669"/>
    <property type="project" value="TreeGrafter"/>
</dbReference>
<evidence type="ECO:0000256" key="5">
    <source>
        <dbReference type="RuleBase" id="RU003346"/>
    </source>
</evidence>
<evidence type="ECO:0000313" key="9">
    <source>
        <dbReference type="Proteomes" id="UP000828390"/>
    </source>
</evidence>
<dbReference type="PRINTS" id="PR00171">
    <property type="entry name" value="SUGRTRNSPORT"/>
</dbReference>
<comment type="caution">
    <text evidence="8">The sequence shown here is derived from an EMBL/GenBank/DDBJ whole genome shotgun (WGS) entry which is preliminary data.</text>
</comment>
<keyword evidence="5" id="KW-0813">Transport</keyword>
<evidence type="ECO:0000256" key="2">
    <source>
        <dbReference type="ARBA" id="ARBA00022692"/>
    </source>
</evidence>
<feature type="transmembrane region" description="Helical" evidence="6">
    <location>
        <begin position="525"/>
        <end position="546"/>
    </location>
</feature>
<reference evidence="8" key="2">
    <citation type="submission" date="2020-11" db="EMBL/GenBank/DDBJ databases">
        <authorList>
            <person name="McCartney M.A."/>
            <person name="Auch B."/>
            <person name="Kono T."/>
            <person name="Mallez S."/>
            <person name="Becker A."/>
            <person name="Gohl D.M."/>
            <person name="Silverstein K.A.T."/>
            <person name="Koren S."/>
            <person name="Bechman K.B."/>
            <person name="Herman A."/>
            <person name="Abrahante J.E."/>
            <person name="Garbe J."/>
        </authorList>
    </citation>
    <scope>NUCLEOTIDE SEQUENCE</scope>
    <source>
        <strain evidence="8">Duluth1</strain>
        <tissue evidence="8">Whole animal</tissue>
    </source>
</reference>
<dbReference type="PROSITE" id="PS00216">
    <property type="entry name" value="SUGAR_TRANSPORT_1"/>
    <property type="match status" value="1"/>
</dbReference>
<dbReference type="PROSITE" id="PS00217">
    <property type="entry name" value="SUGAR_TRANSPORT_2"/>
    <property type="match status" value="1"/>
</dbReference>
<dbReference type="AlphaFoldDB" id="A0A9D4HAH6"/>
<dbReference type="EMBL" id="JAIWYP010000004">
    <property type="protein sequence ID" value="KAH3830595.1"/>
    <property type="molecule type" value="Genomic_DNA"/>
</dbReference>
<keyword evidence="4 6" id="KW-0472">Membrane</keyword>
<keyword evidence="2 6" id="KW-0812">Transmembrane</keyword>
<dbReference type="Pfam" id="PF00083">
    <property type="entry name" value="Sugar_tr"/>
    <property type="match status" value="1"/>
</dbReference>
<dbReference type="Gene3D" id="1.20.1250.20">
    <property type="entry name" value="MFS general substrate transporter like domains"/>
    <property type="match status" value="1"/>
</dbReference>
<feature type="domain" description="Major facilitator superfamily (MFS) profile" evidence="7">
    <location>
        <begin position="107"/>
        <end position="550"/>
    </location>
</feature>
<dbReference type="PANTHER" id="PTHR23503:SF128">
    <property type="entry name" value="GLUCOSE TRANSPORTER TYPE 1"/>
    <property type="match status" value="1"/>
</dbReference>
<evidence type="ECO:0000256" key="3">
    <source>
        <dbReference type="ARBA" id="ARBA00022989"/>
    </source>
</evidence>
<dbReference type="Proteomes" id="UP000828390">
    <property type="component" value="Unassembled WGS sequence"/>
</dbReference>
<feature type="transmembrane region" description="Helical" evidence="6">
    <location>
        <begin position="399"/>
        <end position="421"/>
    </location>
</feature>
<reference evidence="8" key="1">
    <citation type="journal article" date="2019" name="bioRxiv">
        <title>The Genome of the Zebra Mussel, Dreissena polymorpha: A Resource for Invasive Species Research.</title>
        <authorList>
            <person name="McCartney M.A."/>
            <person name="Auch B."/>
            <person name="Kono T."/>
            <person name="Mallez S."/>
            <person name="Zhang Y."/>
            <person name="Obille A."/>
            <person name="Becker A."/>
            <person name="Abrahante J.E."/>
            <person name="Garbe J."/>
            <person name="Badalamenti J.P."/>
            <person name="Herman A."/>
            <person name="Mangelson H."/>
            <person name="Liachko I."/>
            <person name="Sullivan S."/>
            <person name="Sone E.D."/>
            <person name="Koren S."/>
            <person name="Silverstein K.A.T."/>
            <person name="Beckman K.B."/>
            <person name="Gohl D.M."/>
        </authorList>
    </citation>
    <scope>NUCLEOTIDE SEQUENCE</scope>
    <source>
        <strain evidence="8">Duluth1</strain>
        <tissue evidence="8">Whole animal</tissue>
    </source>
</reference>
<dbReference type="PANTHER" id="PTHR23503">
    <property type="entry name" value="SOLUTE CARRIER FAMILY 2"/>
    <property type="match status" value="1"/>
</dbReference>
<keyword evidence="3 6" id="KW-1133">Transmembrane helix</keyword>
<accession>A0A9D4HAH6</accession>
<evidence type="ECO:0000256" key="1">
    <source>
        <dbReference type="ARBA" id="ARBA00004141"/>
    </source>
</evidence>
<dbReference type="NCBIfam" id="TIGR00879">
    <property type="entry name" value="SP"/>
    <property type="match status" value="1"/>
</dbReference>
<keyword evidence="9" id="KW-1185">Reference proteome</keyword>
<protein>
    <recommendedName>
        <fullName evidence="7">Major facilitator superfamily (MFS) profile domain-containing protein</fullName>
    </recommendedName>
</protein>